<dbReference type="RefSeq" id="XP_661075.1">
    <property type="nucleotide sequence ID" value="XM_655983.1"/>
</dbReference>
<keyword evidence="6" id="KW-1185">Reference proteome</keyword>
<dbReference type="PANTHER" id="PTHR37984:SF5">
    <property type="entry name" value="PROTEIN NYNRIN-LIKE"/>
    <property type="match status" value="1"/>
</dbReference>
<dbReference type="HOGENOM" id="CLU_000384_6_12_1"/>
<dbReference type="InterPro" id="IPR056924">
    <property type="entry name" value="SH3_Tf2-1"/>
</dbReference>
<accession>Q5B7K9</accession>
<dbReference type="Pfam" id="PF00385">
    <property type="entry name" value="Chromo"/>
    <property type="match status" value="1"/>
</dbReference>
<dbReference type="PROSITE" id="PS50994">
    <property type="entry name" value="INTEGRASE"/>
    <property type="match status" value="1"/>
</dbReference>
<dbReference type="OrthoDB" id="4504104at2759"/>
<dbReference type="KEGG" id="ani:ANIA_03471"/>
<dbReference type="VEuPathDB" id="FungiDB:AN3471"/>
<reference evidence="6" key="2">
    <citation type="journal article" date="2009" name="Fungal Genet. Biol.">
        <title>The 2008 update of the Aspergillus nidulans genome annotation: a community effort.</title>
        <authorList>
            <person name="Wortman J.R."/>
            <person name="Gilsenan J.M."/>
            <person name="Joardar V."/>
            <person name="Deegan J."/>
            <person name="Clutterbuck J."/>
            <person name="Andersen M.R."/>
            <person name="Archer D."/>
            <person name="Bencina M."/>
            <person name="Braus G."/>
            <person name="Coutinho P."/>
            <person name="von Dohren H."/>
            <person name="Doonan J."/>
            <person name="Driessen A.J."/>
            <person name="Durek P."/>
            <person name="Espeso E."/>
            <person name="Fekete E."/>
            <person name="Flipphi M."/>
            <person name="Estrada C.G."/>
            <person name="Geysens S."/>
            <person name="Goldman G."/>
            <person name="de Groot P.W."/>
            <person name="Hansen K."/>
            <person name="Harris S.D."/>
            <person name="Heinekamp T."/>
            <person name="Helmstaedt K."/>
            <person name="Henrissat B."/>
            <person name="Hofmann G."/>
            <person name="Homan T."/>
            <person name="Horio T."/>
            <person name="Horiuchi H."/>
            <person name="James S."/>
            <person name="Jones M."/>
            <person name="Karaffa L."/>
            <person name="Karanyi Z."/>
            <person name="Kato M."/>
            <person name="Keller N."/>
            <person name="Kelly D.E."/>
            <person name="Kiel J.A."/>
            <person name="Kim J.M."/>
            <person name="van der Klei I.J."/>
            <person name="Klis F.M."/>
            <person name="Kovalchuk A."/>
            <person name="Krasevec N."/>
            <person name="Kubicek C.P."/>
            <person name="Liu B."/>
            <person name="Maccabe A."/>
            <person name="Meyer V."/>
            <person name="Mirabito P."/>
            <person name="Miskei M."/>
            <person name="Mos M."/>
            <person name="Mullins J."/>
            <person name="Nelson D.R."/>
            <person name="Nielsen J."/>
            <person name="Oakley B.R."/>
            <person name="Osmani S.A."/>
            <person name="Pakula T."/>
            <person name="Paszewski A."/>
            <person name="Paulsen I."/>
            <person name="Pilsyk S."/>
            <person name="Pocsi I."/>
            <person name="Punt P.J."/>
            <person name="Ram A.F."/>
            <person name="Ren Q."/>
            <person name="Robellet X."/>
            <person name="Robson G."/>
            <person name="Seiboth B."/>
            <person name="van Solingen P."/>
            <person name="Specht T."/>
            <person name="Sun J."/>
            <person name="Taheri-Talesh N."/>
            <person name="Takeshita N."/>
            <person name="Ussery D."/>
            <person name="vanKuyk P.A."/>
            <person name="Visser H."/>
            <person name="van de Vondervoort P.J."/>
            <person name="de Vries R.P."/>
            <person name="Walton J."/>
            <person name="Xiang X."/>
            <person name="Xiong Y."/>
            <person name="Zeng A.P."/>
            <person name="Brandt B.W."/>
            <person name="Cornell M.J."/>
            <person name="van den Hondel C.A."/>
            <person name="Visser J."/>
            <person name="Oliver S.G."/>
            <person name="Turner G."/>
        </authorList>
    </citation>
    <scope>GENOME REANNOTATION</scope>
    <source>
        <strain evidence="6">FGSC A4 / ATCC 38163 / CBS 112.46 / NRRL 194 / M139</strain>
    </source>
</reference>
<dbReference type="PANTHER" id="PTHR37984">
    <property type="entry name" value="PROTEIN CBG26694"/>
    <property type="match status" value="1"/>
</dbReference>
<dbReference type="GO" id="GO:0003723">
    <property type="term" value="F:RNA binding"/>
    <property type="evidence" value="ECO:0007669"/>
    <property type="project" value="UniProtKB-KW"/>
</dbReference>
<dbReference type="OMA" id="FREWCET"/>
<name>Q5B7K9_EMENI</name>
<evidence type="ECO:0000259" key="3">
    <source>
        <dbReference type="PROSITE" id="PS50013"/>
    </source>
</evidence>
<dbReference type="EMBL" id="BN001302">
    <property type="protein sequence ID" value="CBF76085.1"/>
    <property type="molecule type" value="Genomic_DNA"/>
</dbReference>
<dbReference type="GO" id="GO:0005634">
    <property type="term" value="C:nucleus"/>
    <property type="evidence" value="ECO:0007669"/>
    <property type="project" value="UniProtKB-ARBA"/>
</dbReference>
<dbReference type="InterPro" id="IPR050951">
    <property type="entry name" value="Retrovirus_Pol_polyprotein"/>
</dbReference>
<evidence type="ECO:0000313" key="5">
    <source>
        <dbReference type="EMBL" id="CBF76085.1"/>
    </source>
</evidence>
<reference evidence="6" key="1">
    <citation type="journal article" date="2005" name="Nature">
        <title>Sequencing of Aspergillus nidulans and comparative analysis with A. fumigatus and A. oryzae.</title>
        <authorList>
            <person name="Galagan J.E."/>
            <person name="Calvo S.E."/>
            <person name="Cuomo C."/>
            <person name="Ma L.J."/>
            <person name="Wortman J.R."/>
            <person name="Batzoglou S."/>
            <person name="Lee S.I."/>
            <person name="Basturkmen M."/>
            <person name="Spevak C.C."/>
            <person name="Clutterbuck J."/>
            <person name="Kapitonov V."/>
            <person name="Jurka J."/>
            <person name="Scazzocchio C."/>
            <person name="Farman M."/>
            <person name="Butler J."/>
            <person name="Purcell S."/>
            <person name="Harris S."/>
            <person name="Braus G.H."/>
            <person name="Draht O."/>
            <person name="Busch S."/>
            <person name="D'Enfert C."/>
            <person name="Bouchier C."/>
            <person name="Goldman G.H."/>
            <person name="Bell-Pedersen D."/>
            <person name="Griffiths-Jones S."/>
            <person name="Doonan J.H."/>
            <person name="Yu J."/>
            <person name="Vienken K."/>
            <person name="Pain A."/>
            <person name="Freitag M."/>
            <person name="Selker E.U."/>
            <person name="Archer D.B."/>
            <person name="Penalva M.A."/>
            <person name="Oakley B.R."/>
            <person name="Momany M."/>
            <person name="Tanaka T."/>
            <person name="Kumagai T."/>
            <person name="Asai K."/>
            <person name="Machida M."/>
            <person name="Nierman W.C."/>
            <person name="Denning D.W."/>
            <person name="Caddick M."/>
            <person name="Hynes M."/>
            <person name="Paoletti M."/>
            <person name="Fischer R."/>
            <person name="Miller B."/>
            <person name="Dyer P."/>
            <person name="Sachs M.S."/>
            <person name="Osmani S.A."/>
            <person name="Birren B.W."/>
        </authorList>
    </citation>
    <scope>NUCLEOTIDE SEQUENCE [LARGE SCALE GENOMIC DNA]</scope>
    <source>
        <strain evidence="6">FGSC A4 / ATCC 38163 / CBS 112.46 / NRRL 194 / M139</strain>
    </source>
</reference>
<dbReference type="GO" id="GO:0006338">
    <property type="term" value="P:chromatin remodeling"/>
    <property type="evidence" value="ECO:0007669"/>
    <property type="project" value="UniProtKB-ARBA"/>
</dbReference>
<feature type="domain" description="Chromo" evidence="3">
    <location>
        <begin position="272"/>
        <end position="332"/>
    </location>
</feature>
<dbReference type="GO" id="GO:0015074">
    <property type="term" value="P:DNA integration"/>
    <property type="evidence" value="ECO:0007669"/>
    <property type="project" value="InterPro"/>
</dbReference>
<dbReference type="InterPro" id="IPR001584">
    <property type="entry name" value="Integrase_cat-core"/>
</dbReference>
<dbReference type="SUPFAM" id="SSF53098">
    <property type="entry name" value="Ribonuclease H-like"/>
    <property type="match status" value="1"/>
</dbReference>
<dbReference type="Proteomes" id="UP000000560">
    <property type="component" value="Chromosome II"/>
</dbReference>
<evidence type="ECO:0000256" key="1">
    <source>
        <dbReference type="ARBA" id="ARBA00011353"/>
    </source>
</evidence>
<dbReference type="STRING" id="227321.Q5B7K9"/>
<dbReference type="eggNOG" id="KOG0017">
    <property type="taxonomic scope" value="Eukaryota"/>
</dbReference>
<dbReference type="PROSITE" id="PS50013">
    <property type="entry name" value="CHROMO_2"/>
    <property type="match status" value="1"/>
</dbReference>
<organism evidence="5 6">
    <name type="scientific">Emericella nidulans (strain FGSC A4 / ATCC 38163 / CBS 112.46 / NRRL 194 / M139)</name>
    <name type="common">Aspergillus nidulans</name>
    <dbReference type="NCBI Taxonomy" id="227321"/>
    <lineage>
        <taxon>Eukaryota</taxon>
        <taxon>Fungi</taxon>
        <taxon>Dikarya</taxon>
        <taxon>Ascomycota</taxon>
        <taxon>Pezizomycotina</taxon>
        <taxon>Eurotiomycetes</taxon>
        <taxon>Eurotiomycetidae</taxon>
        <taxon>Eurotiales</taxon>
        <taxon>Aspergillaceae</taxon>
        <taxon>Aspergillus</taxon>
        <taxon>Aspergillus subgen. Nidulantes</taxon>
    </lineage>
</organism>
<gene>
    <name evidence="5" type="ORF">ANIA_03471</name>
</gene>
<accession>C8V5D5</accession>
<evidence type="ECO:0008006" key="7">
    <source>
        <dbReference type="Google" id="ProtNLM"/>
    </source>
</evidence>
<dbReference type="Pfam" id="PF24626">
    <property type="entry name" value="SH3_Tf2-1"/>
    <property type="match status" value="1"/>
</dbReference>
<evidence type="ECO:0000259" key="4">
    <source>
        <dbReference type="PROSITE" id="PS50994"/>
    </source>
</evidence>
<dbReference type="Gene3D" id="3.30.420.10">
    <property type="entry name" value="Ribonuclease H-like superfamily/Ribonuclease H"/>
    <property type="match status" value="1"/>
</dbReference>
<comment type="subunit">
    <text evidence="1">Component of the NuA4 histone acetyltransferase complex.</text>
</comment>
<feature type="domain" description="Integrase catalytic" evidence="4">
    <location>
        <begin position="1"/>
        <end position="122"/>
    </location>
</feature>
<dbReference type="InterPro" id="IPR036397">
    <property type="entry name" value="RNaseH_sf"/>
</dbReference>
<dbReference type="GeneID" id="2872892"/>
<dbReference type="InterPro" id="IPR023780">
    <property type="entry name" value="Chromo_domain"/>
</dbReference>
<dbReference type="InterPro" id="IPR000953">
    <property type="entry name" value="Chromo/chromo_shadow_dom"/>
</dbReference>
<dbReference type="Gene3D" id="2.40.50.40">
    <property type="match status" value="1"/>
</dbReference>
<dbReference type="SUPFAM" id="SSF54160">
    <property type="entry name" value="Chromo domain-like"/>
    <property type="match status" value="1"/>
</dbReference>
<dbReference type="InParanoid" id="Q5B7K9"/>
<dbReference type="InterPro" id="IPR012337">
    <property type="entry name" value="RNaseH-like_sf"/>
</dbReference>
<evidence type="ECO:0000313" key="6">
    <source>
        <dbReference type="Proteomes" id="UP000000560"/>
    </source>
</evidence>
<sequence>MVITDRLTKGVILEGMSEIDSESVAWALVRVLISKHGIPKAITSDRGSQFTRINRRLSTAHHPQTDGSTERMNSTVETYLRIYTCYDQRDWNRLLPLAELAINGRTSTATGVSPFYLSHGYNLSPFSPTEEVEQLAEEPAKSPIQKGEAIVRKVKEALDWAQASMAYSQQNAENQANKHRSPATNCQVGDKVWLSLKNICTDRPSKKLDWKNAKYEVIGLVGSHAVRLNTPPGIHPVFHVDLLRLASSDPLPSQKNDDTQPPGIIVNGEKEYMVEKILDERPRRYGRGHRLEYLVKWSGYARPTWEAATALEEAQALDEWLDRTKQYRLQDGSLNRDAYIKAKAT</sequence>
<dbReference type="SMART" id="SM00298">
    <property type="entry name" value="CHROMO"/>
    <property type="match status" value="1"/>
</dbReference>
<keyword evidence="2" id="KW-0694">RNA-binding</keyword>
<evidence type="ECO:0000256" key="2">
    <source>
        <dbReference type="ARBA" id="ARBA00022884"/>
    </source>
</evidence>
<protein>
    <recommendedName>
        <fullName evidence="7">Chromo domain-containing protein</fullName>
    </recommendedName>
</protein>
<dbReference type="InterPro" id="IPR016197">
    <property type="entry name" value="Chromo-like_dom_sf"/>
</dbReference>
<proteinExistence type="predicted"/>
<dbReference type="AlphaFoldDB" id="Q5B7K9"/>